<dbReference type="Gene3D" id="1.25.40.10">
    <property type="entry name" value="Tetratricopeptide repeat domain"/>
    <property type="match status" value="2"/>
</dbReference>
<dbReference type="InterPro" id="IPR027417">
    <property type="entry name" value="P-loop_NTPase"/>
</dbReference>
<name>A0A1U9ZUK0_9ACTN</name>
<evidence type="ECO:0008006" key="4">
    <source>
        <dbReference type="Google" id="ProtNLM"/>
    </source>
</evidence>
<keyword evidence="3" id="KW-1185">Reference proteome</keyword>
<dbReference type="RefSeq" id="WP_080037750.1">
    <property type="nucleotide sequence ID" value="NZ_CP017717.1"/>
</dbReference>
<dbReference type="PANTHER" id="PTHR46082">
    <property type="entry name" value="ATP/GTP-BINDING PROTEIN-RELATED"/>
    <property type="match status" value="1"/>
</dbReference>
<keyword evidence="1" id="KW-0472">Membrane</keyword>
<dbReference type="SUPFAM" id="SSF52540">
    <property type="entry name" value="P-loop containing nucleoside triphosphate hydrolases"/>
    <property type="match status" value="1"/>
</dbReference>
<evidence type="ECO:0000256" key="1">
    <source>
        <dbReference type="SAM" id="Phobius"/>
    </source>
</evidence>
<proteinExistence type="predicted"/>
<dbReference type="OrthoDB" id="127785at2"/>
<dbReference type="Pfam" id="PF13374">
    <property type="entry name" value="TPR_10"/>
    <property type="match status" value="1"/>
</dbReference>
<keyword evidence="1" id="KW-0812">Transmembrane</keyword>
<evidence type="ECO:0000313" key="2">
    <source>
        <dbReference type="EMBL" id="AQZ61617.1"/>
    </source>
</evidence>
<dbReference type="Proteomes" id="UP000190797">
    <property type="component" value="Chromosome"/>
</dbReference>
<dbReference type="KEGG" id="noa:BKM31_09185"/>
<keyword evidence="1" id="KW-1133">Transmembrane helix</keyword>
<dbReference type="Pfam" id="PF13424">
    <property type="entry name" value="TPR_12"/>
    <property type="match status" value="2"/>
</dbReference>
<dbReference type="InterPro" id="IPR053137">
    <property type="entry name" value="NLR-like"/>
</dbReference>
<dbReference type="EMBL" id="CP017717">
    <property type="protein sequence ID" value="AQZ61617.1"/>
    <property type="molecule type" value="Genomic_DNA"/>
</dbReference>
<dbReference type="AlphaFoldDB" id="A0A1U9ZUK0"/>
<dbReference type="PANTHER" id="PTHR46082:SF6">
    <property type="entry name" value="AAA+ ATPASE DOMAIN-CONTAINING PROTEIN-RELATED"/>
    <property type="match status" value="1"/>
</dbReference>
<gene>
    <name evidence="2" type="ORF">BKM31_09185</name>
</gene>
<reference evidence="3" key="1">
    <citation type="journal article" date="2017" name="Med. Chem. Commun.">
        <title>Nonomuraea sp. ATCC 55076 harbours the largest actinomycete chromosome to date and the kistamicin biosynthetic gene cluster.</title>
        <authorList>
            <person name="Nazari B."/>
            <person name="Forneris C.C."/>
            <person name="Gibson M.I."/>
            <person name="Moon K."/>
            <person name="Schramma K.R."/>
            <person name="Seyedsayamdost M.R."/>
        </authorList>
    </citation>
    <scope>NUCLEOTIDE SEQUENCE [LARGE SCALE GENOMIC DNA]</scope>
    <source>
        <strain evidence="3">ATCC 55076</strain>
    </source>
</reference>
<dbReference type="SUPFAM" id="SSF48452">
    <property type="entry name" value="TPR-like"/>
    <property type="match status" value="2"/>
</dbReference>
<organism evidence="2 3">
    <name type="scientific">[Actinomadura] parvosata subsp. kistnae</name>
    <dbReference type="NCBI Taxonomy" id="1909395"/>
    <lineage>
        <taxon>Bacteria</taxon>
        <taxon>Bacillati</taxon>
        <taxon>Actinomycetota</taxon>
        <taxon>Actinomycetes</taxon>
        <taxon>Streptosporangiales</taxon>
        <taxon>Streptosporangiaceae</taxon>
        <taxon>Nonomuraea</taxon>
    </lineage>
</organism>
<accession>A0A1U9ZUK0</accession>
<evidence type="ECO:0000313" key="3">
    <source>
        <dbReference type="Proteomes" id="UP000190797"/>
    </source>
</evidence>
<sequence>MPWEAIGALASLAALPLALVPILARRRRGKARHVAAVTLTELERDEPDASFPTAQAPVGRLPIRVLGREGVLDELRDAVRTRDPHVHVLAGLGGSGKTTIALCLVAELADAGHQVWWVDASDHTRLTVLLLRAAQDDLGVPDGVVREALAGRRNACDVFWKALERKEPLARPLLVFDNADDPHAVFTDGRVADGNGWVRATRACMILITSRDRDPATWGPLSRIHEIGHLAQNAASDVLRDLAPKAGDPERADDLARDLHHLPLALHLAGSYIGSSHARYDTFTSYRQALASDPLGTLSQSSDARRQRSDRELVSRTWHLSLETLERQGVKAATTLVRVLAQFAAHPVPEIVTRPEQLAGLLPRCTVDDAICARAALGRVSVIDVVEEDGVRGVRLHPLVAETVRASTPHAAHAWSKAVGLLHAASQELDSERPDQWPIWALVDRHLRALLESTNRPSRRDLRHLAVTATAVTRMLKLSGSFLAAHQLAGQALAATTRLPRNDASLLGLQHSHATILHRLGEHEPAERLYRMVSAAQRRTLGAEHKATLWTLRNLASLLAERGTYSEAERLYRQVLQAQQLLLGADDPDTLWTQHSLAVLKGAQGEYAGARELLEHVLDVRGRALPPDHPDTLWTRHSLAVTLAGQGDHARAEEMCEQVLDAQRRLLGVDHPATLRTRHTLAMLLCRRGAVERGRSELRTTVDGRLRALGRSHPETVRSQRDLDELTG</sequence>
<dbReference type="Gene3D" id="3.40.50.300">
    <property type="entry name" value="P-loop containing nucleotide triphosphate hydrolases"/>
    <property type="match status" value="1"/>
</dbReference>
<feature type="transmembrane region" description="Helical" evidence="1">
    <location>
        <begin position="6"/>
        <end position="24"/>
    </location>
</feature>
<dbReference type="InterPro" id="IPR011990">
    <property type="entry name" value="TPR-like_helical_dom_sf"/>
</dbReference>
<dbReference type="STRING" id="1909395.BKM31_09185"/>
<protein>
    <recommendedName>
        <fullName evidence="4">NB-ARC domain-containing protein</fullName>
    </recommendedName>
</protein>